<evidence type="ECO:0000256" key="1">
    <source>
        <dbReference type="SAM" id="MobiDB-lite"/>
    </source>
</evidence>
<sequence>MRLAQPDLQTPEQIVSFLESSSRRNSRSLFVSPRYSLSASTDANSTANLSVSTEYSELTSAMSACLNCQPPGALLIAAKAYMKLNCLEEAAGCLTKHVAIASTAAEGLVLLARVYQQKGDLALAKVTCSKLVDLSDSNSQLTNAIELFVELLKETGDLEILDSIMSIIVRLCSIFKEGRMNTPPFTAIKDLLEYLVNLDPVKKSTLNCDALLKEIVFLSSLNGFASSPIIHIALLKYYTAQKDIQRMYALIEANNSLMRYCKDWLFAAKSSLALISHQIEKKPFQHSVSLRQIELQLDIVFHLIHILVKNIKLTPFVTYISETTELPSDLFEEYAQLIEESDSMLTNLKSFSSQQEWAQMRMEHLARLYFLKGLSLLWRLPSSNNDALFYQDLRDTPADTNLHFDIMRMLLLSLSDAPSTLPKYRNVARIIQAVHLVAAFRVLETDDEPFSKTIISKISPNPLDIGDVCSSVLKNHTWLSSSFNEMTTEGILENPWDLELFITVASWNLYNNNLRKFLRLLFPRMLEESVFSSPEKVTRQNSRTIATIADMEVFMIIMCLERRIHEQLSKRNNTASNPISKIKTGFMFICRPLGIATQFWMRMLPSAEANYFSTIALTELQSNVILTELHGRLQAHTEHMGILFGSIGVILAELGHSCLVNTFERARRFLKLSKSKEIVYEPHGFEHSLINSCFRGECIKASVLKDILGISDQLVIDTEASLETRSGTTLYTDSSDTKLASSTTPSKNLFSKKPAHTADYSLTSEPSPDKQPQPQKTIQENPSSCQPSIVSKRIARQLALLKHTQS</sequence>
<organism evidence="2 3">
    <name type="scientific">Batrachochytrium dendrobatidis (strain JEL423)</name>
    <dbReference type="NCBI Taxonomy" id="403673"/>
    <lineage>
        <taxon>Eukaryota</taxon>
        <taxon>Fungi</taxon>
        <taxon>Fungi incertae sedis</taxon>
        <taxon>Chytridiomycota</taxon>
        <taxon>Chytridiomycota incertae sedis</taxon>
        <taxon>Chytridiomycetes</taxon>
        <taxon>Rhizophydiales</taxon>
        <taxon>Rhizophydiales incertae sedis</taxon>
        <taxon>Batrachochytrium</taxon>
    </lineage>
</organism>
<dbReference type="Gene3D" id="1.25.40.10">
    <property type="entry name" value="Tetratricopeptide repeat domain"/>
    <property type="match status" value="1"/>
</dbReference>
<accession>A0A177WYF8</accession>
<proteinExistence type="predicted"/>
<dbReference type="InterPro" id="IPR019734">
    <property type="entry name" value="TPR_rpt"/>
</dbReference>
<dbReference type="AlphaFoldDB" id="A0A177WYF8"/>
<dbReference type="EMBL" id="DS022314">
    <property type="protein sequence ID" value="OAJ44922.1"/>
    <property type="molecule type" value="Genomic_DNA"/>
</dbReference>
<name>A0A177WYF8_BATDL</name>
<dbReference type="InterPro" id="IPR011990">
    <property type="entry name" value="TPR-like_helical_dom_sf"/>
</dbReference>
<reference evidence="2 3" key="1">
    <citation type="submission" date="2006-10" db="EMBL/GenBank/DDBJ databases">
        <title>The Genome Sequence of Batrachochytrium dendrobatidis JEL423.</title>
        <authorList>
            <consortium name="The Broad Institute Genome Sequencing Platform"/>
            <person name="Birren B."/>
            <person name="Lander E."/>
            <person name="Galagan J."/>
            <person name="Cuomo C."/>
            <person name="Devon K."/>
            <person name="Jaffe D."/>
            <person name="Butler J."/>
            <person name="Alvarez P."/>
            <person name="Gnerre S."/>
            <person name="Grabherr M."/>
            <person name="Kleber M."/>
            <person name="Mauceli E."/>
            <person name="Brockman W."/>
            <person name="Young S."/>
            <person name="LaButti K."/>
            <person name="Sykes S."/>
            <person name="DeCaprio D."/>
            <person name="Crawford M."/>
            <person name="Koehrsen M."/>
            <person name="Engels R."/>
            <person name="Montgomery P."/>
            <person name="Pearson M."/>
            <person name="Howarth C."/>
            <person name="Larson L."/>
            <person name="White J."/>
            <person name="O'Leary S."/>
            <person name="Kodira C."/>
            <person name="Zeng Q."/>
            <person name="Yandava C."/>
            <person name="Alvarado L."/>
            <person name="Longcore J."/>
            <person name="James T."/>
        </authorList>
    </citation>
    <scope>NUCLEOTIDE SEQUENCE [LARGE SCALE GENOMIC DNA]</scope>
    <source>
        <strain evidence="2 3">JEL423</strain>
    </source>
</reference>
<protein>
    <submittedName>
        <fullName evidence="2">Uncharacterized protein</fullName>
    </submittedName>
</protein>
<dbReference type="SMART" id="SM00028">
    <property type="entry name" value="TPR"/>
    <property type="match status" value="2"/>
</dbReference>
<evidence type="ECO:0000313" key="3">
    <source>
        <dbReference type="Proteomes" id="UP000077115"/>
    </source>
</evidence>
<feature type="region of interest" description="Disordered" evidence="1">
    <location>
        <begin position="733"/>
        <end position="788"/>
    </location>
</feature>
<gene>
    <name evidence="2" type="ORF">BDEG_28102</name>
</gene>
<dbReference type="Proteomes" id="UP000077115">
    <property type="component" value="Unassembled WGS sequence"/>
</dbReference>
<evidence type="ECO:0000313" key="2">
    <source>
        <dbReference type="EMBL" id="OAJ44922.1"/>
    </source>
</evidence>
<dbReference type="eggNOG" id="ENOG502SXG6">
    <property type="taxonomic scope" value="Eukaryota"/>
</dbReference>
<dbReference type="SUPFAM" id="SSF48452">
    <property type="entry name" value="TPR-like"/>
    <property type="match status" value="1"/>
</dbReference>
<dbReference type="VEuPathDB" id="FungiDB:BDEG_28102"/>
<feature type="compositionally biased region" description="Polar residues" evidence="1">
    <location>
        <begin position="733"/>
        <end position="749"/>
    </location>
</feature>
<reference evidence="2 3" key="2">
    <citation type="submission" date="2016-05" db="EMBL/GenBank/DDBJ databases">
        <title>Lineage-specific infection strategies underlie the spectrum of fungal disease in amphibians.</title>
        <authorList>
            <person name="Cuomo C.A."/>
            <person name="Farrer R.A."/>
            <person name="James T."/>
            <person name="Longcore J."/>
            <person name="Birren B."/>
        </authorList>
    </citation>
    <scope>NUCLEOTIDE SEQUENCE [LARGE SCALE GENOMIC DNA]</scope>
    <source>
        <strain evidence="2 3">JEL423</strain>
    </source>
</reference>
<dbReference type="OrthoDB" id="2357150at2759"/>
<feature type="compositionally biased region" description="Polar residues" evidence="1">
    <location>
        <begin position="760"/>
        <end position="788"/>
    </location>
</feature>